<reference evidence="1" key="1">
    <citation type="journal article" date="2023" name="G3 (Bethesda)">
        <title>Whole genome assembly and annotation of the endangered Caribbean coral Acropora cervicornis.</title>
        <authorList>
            <person name="Selwyn J.D."/>
            <person name="Vollmer S.V."/>
        </authorList>
    </citation>
    <scope>NUCLEOTIDE SEQUENCE</scope>
    <source>
        <strain evidence="1">K2</strain>
    </source>
</reference>
<dbReference type="EMBL" id="JARQWQ010000008">
    <property type="protein sequence ID" value="KAK2570424.1"/>
    <property type="molecule type" value="Genomic_DNA"/>
</dbReference>
<dbReference type="AlphaFoldDB" id="A0AAD9VDJ7"/>
<dbReference type="Proteomes" id="UP001249851">
    <property type="component" value="Unassembled WGS sequence"/>
</dbReference>
<gene>
    <name evidence="1" type="ORF">P5673_005235</name>
</gene>
<reference evidence="1" key="2">
    <citation type="journal article" date="2023" name="Science">
        <title>Genomic signatures of disease resistance in endangered staghorn corals.</title>
        <authorList>
            <person name="Vollmer S.V."/>
            <person name="Selwyn J.D."/>
            <person name="Despard B.A."/>
            <person name="Roesel C.L."/>
        </authorList>
    </citation>
    <scope>NUCLEOTIDE SEQUENCE</scope>
    <source>
        <strain evidence="1">K2</strain>
    </source>
</reference>
<organism evidence="1 2">
    <name type="scientific">Acropora cervicornis</name>
    <name type="common">Staghorn coral</name>
    <dbReference type="NCBI Taxonomy" id="6130"/>
    <lineage>
        <taxon>Eukaryota</taxon>
        <taxon>Metazoa</taxon>
        <taxon>Cnidaria</taxon>
        <taxon>Anthozoa</taxon>
        <taxon>Hexacorallia</taxon>
        <taxon>Scleractinia</taxon>
        <taxon>Astrocoeniina</taxon>
        <taxon>Acroporidae</taxon>
        <taxon>Acropora</taxon>
    </lineage>
</organism>
<keyword evidence="2" id="KW-1185">Reference proteome</keyword>
<comment type="caution">
    <text evidence="1">The sequence shown here is derived from an EMBL/GenBank/DDBJ whole genome shotgun (WGS) entry which is preliminary data.</text>
</comment>
<evidence type="ECO:0000313" key="1">
    <source>
        <dbReference type="EMBL" id="KAK2570424.1"/>
    </source>
</evidence>
<accession>A0AAD9VDJ7</accession>
<name>A0AAD9VDJ7_ACRCE</name>
<protein>
    <submittedName>
        <fullName evidence="1">Uncharacterized protein</fullName>
    </submittedName>
</protein>
<evidence type="ECO:0000313" key="2">
    <source>
        <dbReference type="Proteomes" id="UP001249851"/>
    </source>
</evidence>
<proteinExistence type="predicted"/>
<sequence>MESEGSSSQVAIWRRGVGPWVSQFERHPLPEYASINERSDVTYPSKHPRNSQGLVIRFKHKNKRKKLCRRNITNSKSKFDPNADDKIKSEPLNTVFIARLILIDRVRAGVVSSWLPRRLGGGLGHRQRGTQRFTYKIPYFGDASRIDHADIQRKQQLWMEHNRRSMKI</sequence>